<keyword evidence="2" id="KW-1185">Reference proteome</keyword>
<evidence type="ECO:0000313" key="1">
    <source>
        <dbReference type="EMBL" id="RMX58795.1"/>
    </source>
</evidence>
<dbReference type="Proteomes" id="UP000275408">
    <property type="component" value="Unassembled WGS sequence"/>
</dbReference>
<dbReference type="EMBL" id="RCHS01000449">
    <property type="protein sequence ID" value="RMX58795.1"/>
    <property type="molecule type" value="Genomic_DNA"/>
</dbReference>
<reference evidence="1 2" key="1">
    <citation type="journal article" date="2018" name="Sci. Rep.">
        <title>Comparative analysis of the Pocillopora damicornis genome highlights role of immune system in coral evolution.</title>
        <authorList>
            <person name="Cunning R."/>
            <person name="Bay R.A."/>
            <person name="Gillette P."/>
            <person name="Baker A.C."/>
            <person name="Traylor-Knowles N."/>
        </authorList>
    </citation>
    <scope>NUCLEOTIDE SEQUENCE [LARGE SCALE GENOMIC DNA]</scope>
    <source>
        <strain evidence="1">RSMAS</strain>
        <tissue evidence="1">Whole animal</tissue>
    </source>
</reference>
<organism evidence="1 2">
    <name type="scientific">Pocillopora damicornis</name>
    <name type="common">Cauliflower coral</name>
    <name type="synonym">Millepora damicornis</name>
    <dbReference type="NCBI Taxonomy" id="46731"/>
    <lineage>
        <taxon>Eukaryota</taxon>
        <taxon>Metazoa</taxon>
        <taxon>Cnidaria</taxon>
        <taxon>Anthozoa</taxon>
        <taxon>Hexacorallia</taxon>
        <taxon>Scleractinia</taxon>
        <taxon>Astrocoeniina</taxon>
        <taxon>Pocilloporidae</taxon>
        <taxon>Pocillopora</taxon>
    </lineage>
</organism>
<gene>
    <name evidence="1" type="ORF">pdam_00021872</name>
</gene>
<name>A0A3M6UYQ4_POCDA</name>
<sequence length="194" mass="22513">MMQSSSQELSDKFLFELRLVPVGSVVIGSDEAQLAFELTNIQHEYEVIHCQELADEALSNYEMERDQFDKGSDTIFSESINVPRRSMKGLLQFYEPYVIVNGIPNKVYSRGMKTRDMWEEVFKRFEKENSEMNATDFYAGDRFDLFIYLRSMRDSNLHENGLRFEIGEYEGRSSARNQQECMLSSTSSNVSLKA</sequence>
<proteinExistence type="predicted"/>
<accession>A0A3M6UYQ4</accession>
<comment type="caution">
    <text evidence="1">The sequence shown here is derived from an EMBL/GenBank/DDBJ whole genome shotgun (WGS) entry which is preliminary data.</text>
</comment>
<dbReference type="AlphaFoldDB" id="A0A3M6UYQ4"/>
<protein>
    <submittedName>
        <fullName evidence="1">Uncharacterized protein</fullName>
    </submittedName>
</protein>
<evidence type="ECO:0000313" key="2">
    <source>
        <dbReference type="Proteomes" id="UP000275408"/>
    </source>
</evidence>